<protein>
    <submittedName>
        <fullName evidence="2">Uncharacterized protein</fullName>
    </submittedName>
</protein>
<evidence type="ECO:0000256" key="1">
    <source>
        <dbReference type="SAM" id="MobiDB-lite"/>
    </source>
</evidence>
<dbReference type="AlphaFoldDB" id="A0A0A9CUR0"/>
<evidence type="ECO:0000313" key="2">
    <source>
        <dbReference type="EMBL" id="JAD79351.1"/>
    </source>
</evidence>
<reference evidence="2" key="1">
    <citation type="submission" date="2014-09" db="EMBL/GenBank/DDBJ databases">
        <authorList>
            <person name="Magalhaes I.L.F."/>
            <person name="Oliveira U."/>
            <person name="Santos F.R."/>
            <person name="Vidigal T.H.D.A."/>
            <person name="Brescovit A.D."/>
            <person name="Santos A.J."/>
        </authorList>
    </citation>
    <scope>NUCLEOTIDE SEQUENCE</scope>
    <source>
        <tissue evidence="2">Shoot tissue taken approximately 20 cm above the soil surface</tissue>
    </source>
</reference>
<organism evidence="2">
    <name type="scientific">Arundo donax</name>
    <name type="common">Giant reed</name>
    <name type="synonym">Donax arundinaceus</name>
    <dbReference type="NCBI Taxonomy" id="35708"/>
    <lineage>
        <taxon>Eukaryota</taxon>
        <taxon>Viridiplantae</taxon>
        <taxon>Streptophyta</taxon>
        <taxon>Embryophyta</taxon>
        <taxon>Tracheophyta</taxon>
        <taxon>Spermatophyta</taxon>
        <taxon>Magnoliopsida</taxon>
        <taxon>Liliopsida</taxon>
        <taxon>Poales</taxon>
        <taxon>Poaceae</taxon>
        <taxon>PACMAD clade</taxon>
        <taxon>Arundinoideae</taxon>
        <taxon>Arundineae</taxon>
        <taxon>Arundo</taxon>
    </lineage>
</organism>
<reference evidence="2" key="2">
    <citation type="journal article" date="2015" name="Data Brief">
        <title>Shoot transcriptome of the giant reed, Arundo donax.</title>
        <authorList>
            <person name="Barrero R.A."/>
            <person name="Guerrero F.D."/>
            <person name="Moolhuijzen P."/>
            <person name="Goolsby J.A."/>
            <person name="Tidwell J."/>
            <person name="Bellgard S.E."/>
            <person name="Bellgard M.I."/>
        </authorList>
    </citation>
    <scope>NUCLEOTIDE SEQUENCE</scope>
    <source>
        <tissue evidence="2">Shoot tissue taken approximately 20 cm above the soil surface</tissue>
    </source>
</reference>
<feature type="compositionally biased region" description="Polar residues" evidence="1">
    <location>
        <begin position="152"/>
        <end position="169"/>
    </location>
</feature>
<proteinExistence type="predicted"/>
<accession>A0A0A9CUR0</accession>
<name>A0A0A9CUR0_ARUDO</name>
<feature type="region of interest" description="Disordered" evidence="1">
    <location>
        <begin position="150"/>
        <end position="169"/>
    </location>
</feature>
<dbReference type="EMBL" id="GBRH01218544">
    <property type="protein sequence ID" value="JAD79351.1"/>
    <property type="molecule type" value="Transcribed_RNA"/>
</dbReference>
<sequence>MTSSGIQRPMSSISIRQLNSSARFNNRVSSPERPKSDSLVDSCLMYFSFSTRQDSTASRCCMTLLLSPKSRSRLTISYETFCFSTSGSSFRLFSSRAKTFRSFFTACTSSTGSASRRIRIDSSTLLICSSVYCTTSPRLGAVGAKEVRERSTSSAATRLPRQTATVTRR</sequence>